<dbReference type="PANTHER" id="PTHR21043">
    <property type="entry name" value="IOJAP SUPERFAMILY ORTHOLOG"/>
    <property type="match status" value="1"/>
</dbReference>
<dbReference type="SUPFAM" id="SSF81301">
    <property type="entry name" value="Nucleotidyltransferase"/>
    <property type="match status" value="1"/>
</dbReference>
<dbReference type="AlphaFoldDB" id="A0A6A1VSV4"/>
<dbReference type="InterPro" id="IPR004394">
    <property type="entry name" value="Iojap/RsfS/C7orf30"/>
</dbReference>
<comment type="similarity">
    <text evidence="1">Belongs to the Iojap/RsfS family.</text>
</comment>
<protein>
    <submittedName>
        <fullName evidence="2">Protein Iojap, chloroplastic</fullName>
    </submittedName>
</protein>
<comment type="caution">
    <text evidence="2">The sequence shown here is derived from an EMBL/GenBank/DDBJ whole genome shotgun (WGS) entry which is preliminary data.</text>
</comment>
<dbReference type="Proteomes" id="UP000516437">
    <property type="component" value="Chromosome 4"/>
</dbReference>
<dbReference type="OrthoDB" id="21330at2759"/>
<dbReference type="Pfam" id="PF02410">
    <property type="entry name" value="RsfS"/>
    <property type="match status" value="1"/>
</dbReference>
<reference evidence="2 3" key="1">
    <citation type="journal article" date="2019" name="Plant Biotechnol. J.">
        <title>The red bayberry genome and genetic basis of sex determination.</title>
        <authorList>
            <person name="Jia H.M."/>
            <person name="Jia H.J."/>
            <person name="Cai Q.L."/>
            <person name="Wang Y."/>
            <person name="Zhao H.B."/>
            <person name="Yang W.F."/>
            <person name="Wang G.Y."/>
            <person name="Li Y.H."/>
            <person name="Zhan D.L."/>
            <person name="Shen Y.T."/>
            <person name="Niu Q.F."/>
            <person name="Chang L."/>
            <person name="Qiu J."/>
            <person name="Zhao L."/>
            <person name="Xie H.B."/>
            <person name="Fu W.Y."/>
            <person name="Jin J."/>
            <person name="Li X.W."/>
            <person name="Jiao Y."/>
            <person name="Zhou C.C."/>
            <person name="Tu T."/>
            <person name="Chai C.Y."/>
            <person name="Gao J.L."/>
            <person name="Fan L.J."/>
            <person name="van de Weg E."/>
            <person name="Wang J.Y."/>
            <person name="Gao Z.S."/>
        </authorList>
    </citation>
    <scope>NUCLEOTIDE SEQUENCE [LARGE SCALE GENOMIC DNA]</scope>
    <source>
        <tissue evidence="2">Leaves</tissue>
    </source>
</reference>
<organism evidence="2 3">
    <name type="scientific">Morella rubra</name>
    <name type="common">Chinese bayberry</name>
    <dbReference type="NCBI Taxonomy" id="262757"/>
    <lineage>
        <taxon>Eukaryota</taxon>
        <taxon>Viridiplantae</taxon>
        <taxon>Streptophyta</taxon>
        <taxon>Embryophyta</taxon>
        <taxon>Tracheophyta</taxon>
        <taxon>Spermatophyta</taxon>
        <taxon>Magnoliopsida</taxon>
        <taxon>eudicotyledons</taxon>
        <taxon>Gunneridae</taxon>
        <taxon>Pentapetalae</taxon>
        <taxon>rosids</taxon>
        <taxon>fabids</taxon>
        <taxon>Fagales</taxon>
        <taxon>Myricaceae</taxon>
        <taxon>Morella</taxon>
    </lineage>
</organism>
<name>A0A6A1VSV4_9ROSI</name>
<dbReference type="Gene3D" id="3.30.460.10">
    <property type="entry name" value="Beta Polymerase, domain 2"/>
    <property type="match status" value="1"/>
</dbReference>
<proteinExistence type="inferred from homology"/>
<sequence length="280" mass="31469">MSVSIVQFTASCSSGTQFSGEFQRLGRVGSKVSERPKKLFGCSCMNWHHFPLNDCIWRIPGSRNFNVKSRNSSLVLAIGKELPFWMLRGNRENEVVSAASEDKTLPSSSIWILSKYEAPSKQPYDRSFWVKARLCISGWFWVISETVSFGREQRSSVDSLGLVKSLLKVVGVSKKNVSEDADDMCDDLFNKFGKIVFKRTDQKPLSAEVDDDAESLSFAVAMAKVASDVKAADIRVLFVKPLVYWTRFFIIVTAFSRPQIDAIAYGSNFDNGLHIFGWID</sequence>
<dbReference type="GO" id="GO:0043023">
    <property type="term" value="F:ribosomal large subunit binding"/>
    <property type="evidence" value="ECO:0007669"/>
    <property type="project" value="TreeGrafter"/>
</dbReference>
<dbReference type="GO" id="GO:0017148">
    <property type="term" value="P:negative regulation of translation"/>
    <property type="evidence" value="ECO:0007669"/>
    <property type="project" value="TreeGrafter"/>
</dbReference>
<evidence type="ECO:0000313" key="2">
    <source>
        <dbReference type="EMBL" id="KAB1215999.1"/>
    </source>
</evidence>
<dbReference type="InterPro" id="IPR043519">
    <property type="entry name" value="NT_sf"/>
</dbReference>
<keyword evidence="3" id="KW-1185">Reference proteome</keyword>
<gene>
    <name evidence="2" type="ORF">CJ030_MR4G024552</name>
</gene>
<dbReference type="GO" id="GO:0090071">
    <property type="term" value="P:negative regulation of ribosome biogenesis"/>
    <property type="evidence" value="ECO:0007669"/>
    <property type="project" value="TreeGrafter"/>
</dbReference>
<accession>A0A6A1VSV4</accession>
<evidence type="ECO:0000313" key="3">
    <source>
        <dbReference type="Proteomes" id="UP000516437"/>
    </source>
</evidence>
<evidence type="ECO:0000256" key="1">
    <source>
        <dbReference type="ARBA" id="ARBA00010574"/>
    </source>
</evidence>
<dbReference type="EMBL" id="RXIC02000022">
    <property type="protein sequence ID" value="KAB1215999.1"/>
    <property type="molecule type" value="Genomic_DNA"/>
</dbReference>
<dbReference type="PANTHER" id="PTHR21043:SF2">
    <property type="entry name" value="PROTEIN IOJAP, CHLOROPLASTIC"/>
    <property type="match status" value="1"/>
</dbReference>